<dbReference type="InterPro" id="IPR001173">
    <property type="entry name" value="Glyco_trans_2-like"/>
</dbReference>
<evidence type="ECO:0000313" key="4">
    <source>
        <dbReference type="Proteomes" id="UP000595841"/>
    </source>
</evidence>
<feature type="domain" description="Glycosyltransferase 2-like" evidence="2">
    <location>
        <begin position="7"/>
        <end position="167"/>
    </location>
</feature>
<name>A0A974SDS7_9BACL</name>
<dbReference type="Gene3D" id="3.40.50.720">
    <property type="entry name" value="NAD(P)-binding Rossmann-like Domain"/>
    <property type="match status" value="1"/>
</dbReference>
<evidence type="ECO:0000313" key="3">
    <source>
        <dbReference type="EMBL" id="QQZ62202.1"/>
    </source>
</evidence>
<accession>A0A974SDS7</accession>
<comment type="similarity">
    <text evidence="1">Belongs to the glycosyltransferase 2 family.</text>
</comment>
<dbReference type="RefSeq" id="WP_202677182.1">
    <property type="nucleotide sequence ID" value="NZ_CP068595.1"/>
</dbReference>
<dbReference type="PANTHER" id="PTHR22916:SF3">
    <property type="entry name" value="UDP-GLCNAC:BETAGAL BETA-1,3-N-ACETYLGLUCOSAMINYLTRANSFERASE-LIKE PROTEIN 1"/>
    <property type="match status" value="1"/>
</dbReference>
<keyword evidence="4" id="KW-1185">Reference proteome</keyword>
<dbReference type="Gene3D" id="3.90.550.10">
    <property type="entry name" value="Spore Coat Polysaccharide Biosynthesis Protein SpsA, Chain A"/>
    <property type="match status" value="1"/>
</dbReference>
<dbReference type="InterPro" id="IPR029063">
    <property type="entry name" value="SAM-dependent_MTases_sf"/>
</dbReference>
<protein>
    <submittedName>
        <fullName evidence="3">Glycosyltransferase</fullName>
    </submittedName>
</protein>
<dbReference type="AlphaFoldDB" id="A0A974SDS7"/>
<dbReference type="InterPro" id="IPR029044">
    <property type="entry name" value="Nucleotide-diphossugar_trans"/>
</dbReference>
<sequence length="447" mass="51498">MSEPLVSIIIPVYNGGNYLREAIDSALAQTYPNIEIIVVNDGSCDNGVTEEIALSYGEKIRYYVKENGGVATALNVAIQKMKGMYFSWLSHDDMYYPNKIKRQMQALQEHGDLTAIVHSDYDLLNANNQEITHVFQSEMYPMEQMENSVFPVLQGVIHGCSLLIHKSHFERVGIFEESLKTTQDYDLWFRMMRYQRTLYINEPLILIRLHKEQGTHTSSNLDYYKSEQSQLRVGFINALTEEELVSMYGSAYNFYHKMFCFFKGGNMTKAYQFANHKFQSSSIPDDLTEKLLYLKGFIKELTNGQTRKISIFCAGEYGIRLYEELRSKLITVDSFSDNNPGKWGYLFDNITCISPEELEKEKDNTLIIVATRIPTEIVKQLKSAGFPYVTTKQEIDKVLFNVPPVKWVNSLNDIEGIDYSSNDVMLLINKFNQTVFDICNYYEGRSS</sequence>
<dbReference type="PANTHER" id="PTHR22916">
    <property type="entry name" value="GLYCOSYLTRANSFERASE"/>
    <property type="match status" value="1"/>
</dbReference>
<gene>
    <name evidence="3" type="ORF">JI735_06080</name>
</gene>
<proteinExistence type="inferred from homology"/>
<evidence type="ECO:0000256" key="1">
    <source>
        <dbReference type="ARBA" id="ARBA00006739"/>
    </source>
</evidence>
<organism evidence="3 4">
    <name type="scientific">Paenibacillus sonchi</name>
    <dbReference type="NCBI Taxonomy" id="373687"/>
    <lineage>
        <taxon>Bacteria</taxon>
        <taxon>Bacillati</taxon>
        <taxon>Bacillota</taxon>
        <taxon>Bacilli</taxon>
        <taxon>Bacillales</taxon>
        <taxon>Paenibacillaceae</taxon>
        <taxon>Paenibacillus</taxon>
        <taxon>Paenibacillus sonchi group</taxon>
    </lineage>
</organism>
<dbReference type="Proteomes" id="UP000595841">
    <property type="component" value="Chromosome"/>
</dbReference>
<evidence type="ECO:0000259" key="2">
    <source>
        <dbReference type="Pfam" id="PF00535"/>
    </source>
</evidence>
<dbReference type="EMBL" id="CP068595">
    <property type="protein sequence ID" value="QQZ62202.1"/>
    <property type="molecule type" value="Genomic_DNA"/>
</dbReference>
<dbReference type="KEGG" id="pson:JI735_06080"/>
<dbReference type="GO" id="GO:0016758">
    <property type="term" value="F:hexosyltransferase activity"/>
    <property type="evidence" value="ECO:0007669"/>
    <property type="project" value="UniProtKB-ARBA"/>
</dbReference>
<dbReference type="Pfam" id="PF00535">
    <property type="entry name" value="Glycos_transf_2"/>
    <property type="match status" value="1"/>
</dbReference>
<reference evidence="3 4" key="1">
    <citation type="submission" date="2021-01" db="EMBL/GenBank/DDBJ databases">
        <title>Whole genome sequence of Paenibacillus sonchi LMG 24727 for comparative genomics.</title>
        <authorList>
            <person name="Lee G."/>
            <person name="Kim M.-J."/>
            <person name="Lim K."/>
            <person name="Shin J.-H."/>
        </authorList>
    </citation>
    <scope>NUCLEOTIDE SEQUENCE [LARGE SCALE GENOMIC DNA]</scope>
    <source>
        <strain evidence="3 4">LMG 24727</strain>
    </source>
</reference>
<dbReference type="SUPFAM" id="SSF53448">
    <property type="entry name" value="Nucleotide-diphospho-sugar transferases"/>
    <property type="match status" value="1"/>
</dbReference>
<dbReference type="SUPFAM" id="SSF53335">
    <property type="entry name" value="S-adenosyl-L-methionine-dependent methyltransferases"/>
    <property type="match status" value="1"/>
</dbReference>